<dbReference type="InterPro" id="IPR021202">
    <property type="entry name" value="Rv3654c-like"/>
</dbReference>
<name>A0A1L7D614_9CORY</name>
<keyword evidence="1" id="KW-0472">Membrane</keyword>
<dbReference type="KEGG" id="cpho:CPHO_01200"/>
<evidence type="ECO:0000313" key="2">
    <source>
        <dbReference type="EMBL" id="APT93584.1"/>
    </source>
</evidence>
<sequence>MRGAVANDAGHATVVTAGVIAALSSVVLGLLGTGALVVASHQARNAADLAATAGAFALYREAKPCEVAAEVARLNRAELADCQLEGMDVTVTVQVKSRAATARAGPL</sequence>
<feature type="transmembrane region" description="Helical" evidence="1">
    <location>
        <begin position="12"/>
        <end position="39"/>
    </location>
</feature>
<accession>A0A1L7D614</accession>
<gene>
    <name evidence="2" type="ORF">CPHO_01200</name>
</gene>
<dbReference type="EMBL" id="CP009249">
    <property type="protein sequence ID" value="APT93584.1"/>
    <property type="molecule type" value="Genomic_DNA"/>
</dbReference>
<keyword evidence="1" id="KW-1133">Transmembrane helix</keyword>
<dbReference type="Proteomes" id="UP000185491">
    <property type="component" value="Chromosome"/>
</dbReference>
<organism evidence="2 3">
    <name type="scientific">Corynebacterium phocae</name>
    <dbReference type="NCBI Taxonomy" id="161895"/>
    <lineage>
        <taxon>Bacteria</taxon>
        <taxon>Bacillati</taxon>
        <taxon>Actinomycetota</taxon>
        <taxon>Actinomycetes</taxon>
        <taxon>Mycobacteriales</taxon>
        <taxon>Corynebacteriaceae</taxon>
        <taxon>Corynebacterium</taxon>
    </lineage>
</organism>
<reference evidence="2 3" key="1">
    <citation type="submission" date="2014-08" db="EMBL/GenBank/DDBJ databases">
        <title>Complete genome sequence of Corynebacterium phocae M408/89/1(T)(=DSM 44612(T)), isolated from the common seal (Phoca vitulina).</title>
        <authorList>
            <person name="Ruckert C."/>
            <person name="Albersmeier A."/>
            <person name="Winkler A."/>
            <person name="Kalinowski J."/>
        </authorList>
    </citation>
    <scope>NUCLEOTIDE SEQUENCE [LARGE SCALE GENOMIC DNA]</scope>
    <source>
        <strain evidence="2 3">M408/89/1</strain>
    </source>
</reference>
<dbReference type="AlphaFoldDB" id="A0A1L7D614"/>
<keyword evidence="3" id="KW-1185">Reference proteome</keyword>
<evidence type="ECO:0000256" key="1">
    <source>
        <dbReference type="SAM" id="Phobius"/>
    </source>
</evidence>
<proteinExistence type="predicted"/>
<keyword evidence="1" id="KW-0812">Transmembrane</keyword>
<evidence type="ECO:0000313" key="3">
    <source>
        <dbReference type="Proteomes" id="UP000185491"/>
    </source>
</evidence>
<protein>
    <submittedName>
        <fullName evidence="2">Uncharacterized protein</fullName>
    </submittedName>
</protein>
<dbReference type="NCBIfam" id="TIGR03816">
    <property type="entry name" value="tadE_like_DECH"/>
    <property type="match status" value="1"/>
</dbReference>
<dbReference type="STRING" id="161895.CPHO_01200"/>